<gene>
    <name evidence="2" type="ORF">MHEL_12610</name>
</gene>
<reference evidence="2 3" key="1">
    <citation type="journal article" date="2019" name="Emerg. Microbes Infect.">
        <title>Comprehensive subspecies identification of 175 nontuberculous mycobacteria species based on 7547 genomic profiles.</title>
        <authorList>
            <person name="Matsumoto Y."/>
            <person name="Kinjo T."/>
            <person name="Motooka D."/>
            <person name="Nabeya D."/>
            <person name="Jung N."/>
            <person name="Uechi K."/>
            <person name="Horii T."/>
            <person name="Iida T."/>
            <person name="Fujita J."/>
            <person name="Nakamura S."/>
        </authorList>
    </citation>
    <scope>NUCLEOTIDE SEQUENCE [LARGE SCALE GENOMIC DNA]</scope>
    <source>
        <strain evidence="2 3">JCM 30396</strain>
    </source>
</reference>
<protein>
    <recommendedName>
        <fullName evidence="1">Methyltransferase domain-containing protein</fullName>
    </recommendedName>
</protein>
<dbReference type="RefSeq" id="WP_163746738.1">
    <property type="nucleotide sequence ID" value="NZ_AP022596.1"/>
</dbReference>
<organism evidence="2 3">
    <name type="scientific">Mycolicibacterium helvum</name>
    <dbReference type="NCBI Taxonomy" id="1534349"/>
    <lineage>
        <taxon>Bacteria</taxon>
        <taxon>Bacillati</taxon>
        <taxon>Actinomycetota</taxon>
        <taxon>Actinomycetes</taxon>
        <taxon>Mycobacteriales</taxon>
        <taxon>Mycobacteriaceae</taxon>
        <taxon>Mycolicibacterium</taxon>
    </lineage>
</organism>
<proteinExistence type="predicted"/>
<sequence length="277" mass="31124">MAMPDSMANLSTEEWEKIEREEHDKEYADSVAHVIDVDEALAYEDYCYKPGRRVDRGHRTRKALDAVGLDDLAGKTVLDIGCGNGKYSVLLALKGATAYGFDLSPVGVERAKALAEVNGVADRCHFSVQNAQKMDYPDGHFDIVLLHEVLHHAIKYPNVKSEVMRVLKPGGKLVITETLYANPVVNFGRSITMRGKEALGDVILQMSDIEEFCDGFSRVDVELMSLLFMSKRVFQGHMHRRPVRALMYLLKKADDLLLTVFPRLKRYCGECVVVCIK</sequence>
<evidence type="ECO:0000313" key="2">
    <source>
        <dbReference type="EMBL" id="BBY63018.1"/>
    </source>
</evidence>
<dbReference type="Pfam" id="PF13847">
    <property type="entry name" value="Methyltransf_31"/>
    <property type="match status" value="1"/>
</dbReference>
<dbReference type="AlphaFoldDB" id="A0A7I7T1S2"/>
<dbReference type="InterPro" id="IPR029063">
    <property type="entry name" value="SAM-dependent_MTases_sf"/>
</dbReference>
<dbReference type="InterPro" id="IPR025714">
    <property type="entry name" value="Methyltranfer_dom"/>
</dbReference>
<evidence type="ECO:0000313" key="3">
    <source>
        <dbReference type="Proteomes" id="UP000467148"/>
    </source>
</evidence>
<name>A0A7I7T1S2_9MYCO</name>
<dbReference type="PANTHER" id="PTHR44068">
    <property type="entry name" value="ZGC:194242"/>
    <property type="match status" value="1"/>
</dbReference>
<dbReference type="Proteomes" id="UP000467148">
    <property type="component" value="Chromosome"/>
</dbReference>
<dbReference type="PANTHER" id="PTHR44068:SF11">
    <property type="entry name" value="GERANYL DIPHOSPHATE 2-C-METHYLTRANSFERASE"/>
    <property type="match status" value="1"/>
</dbReference>
<evidence type="ECO:0000259" key="1">
    <source>
        <dbReference type="Pfam" id="PF13847"/>
    </source>
</evidence>
<accession>A0A7I7T1S2</accession>
<dbReference type="EMBL" id="AP022596">
    <property type="protein sequence ID" value="BBY63018.1"/>
    <property type="molecule type" value="Genomic_DNA"/>
</dbReference>
<dbReference type="CDD" id="cd02440">
    <property type="entry name" value="AdoMet_MTases"/>
    <property type="match status" value="1"/>
</dbReference>
<keyword evidence="3" id="KW-1185">Reference proteome</keyword>
<dbReference type="KEGG" id="mhev:MHEL_12610"/>
<dbReference type="SUPFAM" id="SSF53335">
    <property type="entry name" value="S-adenosyl-L-methionine-dependent methyltransferases"/>
    <property type="match status" value="1"/>
</dbReference>
<feature type="domain" description="Methyltransferase" evidence="1">
    <location>
        <begin position="73"/>
        <end position="178"/>
    </location>
</feature>
<dbReference type="InterPro" id="IPR050447">
    <property type="entry name" value="Erg6_SMT_methyltransf"/>
</dbReference>
<dbReference type="Gene3D" id="3.40.50.150">
    <property type="entry name" value="Vaccinia Virus protein VP39"/>
    <property type="match status" value="1"/>
</dbReference>